<evidence type="ECO:0000259" key="3">
    <source>
        <dbReference type="Pfam" id="PF19078"/>
    </source>
</evidence>
<organism evidence="4 5">
    <name type="scientific">Limnohabitans planktonicus II-D5</name>
    <dbReference type="NCBI Taxonomy" id="1293045"/>
    <lineage>
        <taxon>Bacteria</taxon>
        <taxon>Pseudomonadati</taxon>
        <taxon>Pseudomonadota</taxon>
        <taxon>Betaproteobacteria</taxon>
        <taxon>Burkholderiales</taxon>
        <taxon>Comamonadaceae</taxon>
        <taxon>Limnohabitans</taxon>
    </lineage>
</organism>
<feature type="non-terminal residue" evidence="4">
    <location>
        <position position="3242"/>
    </location>
</feature>
<evidence type="ECO:0000313" key="5">
    <source>
        <dbReference type="Proteomes" id="UP000037507"/>
    </source>
</evidence>
<feature type="domain" description="Bacterial Ig-like" evidence="2">
    <location>
        <begin position="1535"/>
        <end position="1590"/>
    </location>
</feature>
<accession>A0A2T7STC2</accession>
<evidence type="ECO:0000256" key="1">
    <source>
        <dbReference type="SAM" id="MobiDB-lite"/>
    </source>
</evidence>
<feature type="domain" description="Bacterial Ig-like" evidence="2">
    <location>
        <begin position="2188"/>
        <end position="2271"/>
    </location>
</feature>
<feature type="domain" description="Bacterial Ig-like" evidence="3">
    <location>
        <begin position="2897"/>
        <end position="2996"/>
    </location>
</feature>
<feature type="domain" description="Bacterial Ig-like" evidence="2">
    <location>
        <begin position="2307"/>
        <end position="2354"/>
    </location>
</feature>
<feature type="domain" description="Bacterial Ig-like" evidence="2">
    <location>
        <begin position="1118"/>
        <end position="1173"/>
    </location>
</feature>
<feature type="domain" description="Bacterial Ig-like" evidence="2">
    <location>
        <begin position="2613"/>
        <end position="2709"/>
    </location>
</feature>
<evidence type="ECO:0000313" key="4">
    <source>
        <dbReference type="EMBL" id="PVE06071.1"/>
    </source>
</evidence>
<feature type="domain" description="Bacterial Ig-like" evidence="2">
    <location>
        <begin position="3003"/>
        <end position="3096"/>
    </location>
</feature>
<feature type="domain" description="Bacterial Ig-like" evidence="2">
    <location>
        <begin position="163"/>
        <end position="256"/>
    </location>
</feature>
<dbReference type="NCBIfam" id="NF033510">
    <property type="entry name" value="Ca_tandemer"/>
    <property type="match status" value="5"/>
</dbReference>
<dbReference type="InterPro" id="IPR044016">
    <property type="entry name" value="Big_13"/>
</dbReference>
<feature type="compositionally biased region" description="Polar residues" evidence="1">
    <location>
        <begin position="3015"/>
        <end position="3037"/>
    </location>
</feature>
<dbReference type="STRING" id="1293045.H663_09755"/>
<feature type="domain" description="Bacterial Ig-like" evidence="3">
    <location>
        <begin position="60"/>
        <end position="157"/>
    </location>
</feature>
<feature type="domain" description="Bacterial Ig-like" evidence="2">
    <location>
        <begin position="2011"/>
        <end position="2103"/>
    </location>
</feature>
<keyword evidence="5" id="KW-1185">Reference proteome</keyword>
<feature type="region of interest" description="Disordered" evidence="1">
    <location>
        <begin position="2622"/>
        <end position="2645"/>
    </location>
</feature>
<dbReference type="InterPro" id="IPR013783">
    <property type="entry name" value="Ig-like_fold"/>
</dbReference>
<protein>
    <recommendedName>
        <fullName evidence="6">Ig-like domain-containing protein</fullName>
    </recommendedName>
</protein>
<reference evidence="4" key="1">
    <citation type="submission" date="2017-04" db="EMBL/GenBank/DDBJ databases">
        <title>Unexpected and diverse lifestyles within the genus Limnohabitans.</title>
        <authorList>
            <person name="Kasalicky V."/>
            <person name="Mehrshad M."/>
            <person name="Andrei S.-A."/>
            <person name="Salcher M."/>
            <person name="Kratochvilova H."/>
            <person name="Simek K."/>
            <person name="Ghai R."/>
        </authorList>
    </citation>
    <scope>NUCLEOTIDE SEQUENCE [LARGE SCALE GENOMIC DNA]</scope>
    <source>
        <strain evidence="4">II-D5</strain>
    </source>
</reference>
<proteinExistence type="predicted"/>
<evidence type="ECO:0000259" key="2">
    <source>
        <dbReference type="Pfam" id="PF19077"/>
    </source>
</evidence>
<evidence type="ECO:0008006" key="6">
    <source>
        <dbReference type="Google" id="ProtNLM"/>
    </source>
</evidence>
<feature type="region of interest" description="Disordered" evidence="1">
    <location>
        <begin position="2023"/>
        <end position="2045"/>
    </location>
</feature>
<dbReference type="Gene3D" id="2.60.40.10">
    <property type="entry name" value="Immunoglobulins"/>
    <property type="match status" value="33"/>
</dbReference>
<name>A0A2T7STC2_9BURK</name>
<dbReference type="InterPro" id="IPR044048">
    <property type="entry name" value="Big_12"/>
</dbReference>
<dbReference type="Proteomes" id="UP000037507">
    <property type="component" value="Unassembled WGS sequence"/>
</dbReference>
<comment type="caution">
    <text evidence="4">The sequence shown here is derived from an EMBL/GenBank/DDBJ whole genome shotgun (WGS) entry which is preliminary data.</text>
</comment>
<sequence>MDNGTLSALSSTDGGKTWVGTFTPTPGVADATNTVSLTNSYTDVAGNQGTSAQSANYVMDLKAPSATIALSDSALKMGETATVTITFSEKVLGFSLADVSAPNGSLSAFTASADGLSWTATFTPADQTTAASNTLTLANSYTDESGNTGSGATATYAIDTQAPSFTAKLDDASNSGSLSDLLTNDATPTISGTGTAGDTVAVTLPGTGEVLSATVAANGSWSVTPTLAIVSGNVNITASDAAGNVSSAQTLALVVDSTIATPTLSLVCDSGASSTDKISRDGTISVSADSGSVLEYSTNGTSWTTTFVAAEGANTVQVRATDAAGNVATSSAMNFTLDTQTPAFTVALVCDSGALATDSISKAPALAVTGAEAGAVIEYSSNGTVWASTYAATEGANSVQVRVTDTAGNQRAQSSSFTLDSTAPTAPVLTLVCDSGSNATDKLSRNGLISVAAEAGATLEFSTNGSTWASTFAAAEGANTVMARVTDAAGNISQPSSLSFTLDSTAPVAPTVGLFCDSGTATGAGTDKVSNNGTLSLSSPEAGGLIEYSTNGVLWATTFVAAEGNNAVKVRVTDAAGNLGATADYSFTLDTTAPGSPVLTLTCDSGASATDLISSDGALSVTAEAGATLQYSTDGTSWASTFAAAEGNNTVKVRAVDAAGNTGPASNLGFTLDKTIATPTLTLVCDSGASAVDTITRNGAISVNAETGASLQYSTNGSSWATTFAAIEGTNTVQVRATDAASNVATSTPLSFTLDTQTPAFTVALVCDSGASGADSISKSSALVVTGAETGATVEYSSNGTVWASTYAATEGANSVQVRVTDTAGNQRAQSFSFTLDSTAPTAPVLTLICDSGSNATDKLSRNGLISVAAEAGATLEYSTNGSTWASTFAAAEGANTVMARVTDAAGNISQPSSLSFTLDSTAPVAPTVGLFCDSGTSAGASTDKVSNNGTLSLSSPEAGGLIEYSTNGVLWANTFVAAEGNNAVKIRITDAAGNVGATADYSFTLDTTAPGAPVLTLTCDSGASATDLISSDGALSVTAEAGATLQYSTDGSSWASTFAAAEGNNTVKVRAVDAAGNTGPASNLAFTLDKTIATPTLSLVCDSGASAVDTITRNGAISVNAETGASLQYSTNGSSWATTFAAIEGTNTVQVRATDAAGNVATSAPLSFTLDTQTPAFTVALVCDSGASGADSISKSSALVVTGAETGATVEYSSNGTVWASTYAASEGLNNVKVRVSDAAGNQRTQDFSFTLDSTAPTAPVLTLVCDSGSNATDKLSRNGLISVAAEAGATLEFSTNGSTWASTFAAAEGANTIMARVTDAAGNISQPSSLSFTLDSTAPVAPTVGLFCDSGTATGAATDKVSNNGTLSLSSPEAGGLIEYSTNGVLWTNTFVAAEGNNAVKIRITDAAGNLGATADYSFTLDTTAPGAPVLTLTCDSGASATDLISSDGALSVTAEAGATLQYSTDGTSWASTFAAAEGNNTIKVRAVDAAGNTGPASNLAFTLDKTIATPTLTLVCDSGASSTDKLSRDGTISVSADSGSVQEYSTNGTSWTTTFVAAEGTNTVQVRATDAAGNVATSAPLSFTLDTQTPAFTVALVCDSGALATDSISNAPALVVTRAEAGAVIEYSSNGTVWASTYAASEGINSVKVRVSDAAGNQRTQDFSFTLDSTAPTAPVLTLVCDSGSNATDKLSGNGAISVAAEAGATLEFSTNGSTWTSTFAAAEGANTVMARVTDAAGNVSQPSSLSFTLDSTAPVAPTVGLFCDSGTATGAATDKVSNNGTLSLSSPEAGGLIEYSTNGVIWATTFVAAEGNNAVKVRVTDAAGNVGATADYSFTLDTTAPGAPVVTLTCDSGASATDLISSNGALSVTAEAGATLQYSTDGTSWASTFAAAEGNNTVKVRAIDAAGNAGPASSLGFTLDKTIATPTLTLVCDSGTSATDAITRNGAISANAEAGAALEYSTNGTAWTTTFTAVEGANTVTVRATDAAGNVASSAPLSFSLNTQGAAFTAKLDDASNSGSTADLLTSDSTPTISGTGTAGNTIQVTMPGTLEVLSATVAANGSWSVTPTLAIVSGNVSITASDAAGNVSSAQTLALVVDSSIATPTLSLVCDSGASSTDKISRDGTLSVSADSGSVLEYSTNGTSWTTTFVAAEGANTVQVRATDAAGNVATSSAMTFTLDTQTPAFSVALVSDSGALATDGISNAPALVVTGAEAGATLEYSNNNSTTGTVWASTYAATEGVNNVQVRVTDTAGNQRAQSFSFTLDSTAPTAPIITLVCDSGSSATDRLSRNGLISVTAEAGATLEFSTNGSTWTTTFAAAEGANTVMARVTDAAGNVSSSSSLSFTLDSTAPVAPTVGLFCDSGTATGTATDKVSNNGTLSLSSPEAGGLIEYSTNGVLWATTFVAAEGNNAVKIRITDAAGNVGATADYSFTLDSTAPGAPVVTLACDSGALGTDQISQNGTLTVSLPDTALALEYSTNGSSWTSTFAAGEGNNTVKVRAVDAAGNLSAVSTLNFTVDKTIHKPVVTLGCDTGIVGDTITSLGEISVSNADSDAQVRYSRDNVSWSTTFAAAEGSNTVYVRVNDAAGNVSTSDALNFYLNTRAGTFTARLDNASNSGSLSDSLTHDDTPSISGSGKEGATVEVTMPAPLDGSAAEVFLTTVDVNGMWSVTAGKPIASGTVTVVYTEPNSAVSSSASISILIDKDISTPVLSLVCDTGSSASDKISQVGSLGLAGVDAGVTIEFSTDGTVWTSTYSAAEGANTVRARVLDGAGNVATSNVLNFTLDTTAATPTLNVNAVTGDDAIGPLDASQASTILSGTSTLTQAGDLVTLGLNGQTYSGTVDAFGNYSIAVDTQDLVDDADHKIDARVTGVDLAGNTGTVTVGHLYSVDAVAPSVQSLVLDKPSLKAGETAQVTLTFSEKVTAFDLADLSADNAVLSQLASADGGLTWTATLTPTAAIEDTTNVVKVLATYTDLAGNTGLTAQSSNYSLDTLAPSFTLQLDNASNSGSLGDTLTNDSTPTLSGTGNTGDTLKVTMPATGEVVSATVAADGTWRATLTQAITSGTVSVIATDAVGNTSAAQTLSLQIDTSLPGNLSLALVCDSGTSSSDKITRTGDVTVTGQDADTTVQYSTDGSTWATTFAATEGLNTLRVRQMDAAGNVSATSTLAFTLDTTAPVPTLSINPITGDDAIGPVDAASTTTKISGTSTGARPGDVITLVLNGVSYTGTVDVVGEY</sequence>
<dbReference type="Pfam" id="PF19077">
    <property type="entry name" value="Big_13"/>
    <property type="match status" value="8"/>
</dbReference>
<dbReference type="EMBL" id="LFYT02000054">
    <property type="protein sequence ID" value="PVE06071.1"/>
    <property type="molecule type" value="Genomic_DNA"/>
</dbReference>
<feature type="domain" description="Bacterial Ig-like" evidence="3">
    <location>
        <begin position="2"/>
        <end position="57"/>
    </location>
</feature>
<dbReference type="NCBIfam" id="NF012196">
    <property type="entry name" value="Ig_like_ice"/>
    <property type="match status" value="2"/>
</dbReference>
<dbReference type="InterPro" id="IPR049826">
    <property type="entry name" value="Ig-like_ice"/>
</dbReference>
<feature type="region of interest" description="Disordered" evidence="1">
    <location>
        <begin position="3015"/>
        <end position="3038"/>
    </location>
</feature>
<dbReference type="Pfam" id="PF19078">
    <property type="entry name" value="Big_12"/>
    <property type="match status" value="3"/>
</dbReference>
<gene>
    <name evidence="4" type="ORF">H663_020055</name>
</gene>